<comment type="cofactor">
    <cofactor evidence="1">
        <name>Mg(2+)</name>
        <dbReference type="ChEBI" id="CHEBI:18420"/>
    </cofactor>
</comment>
<dbReference type="PANTHER" id="PTHR13451:SF0">
    <property type="entry name" value="CROSSOVER JUNCTION ENDONUCLEASE MUS81"/>
    <property type="match status" value="1"/>
</dbReference>
<dbReference type="EMBL" id="JACEIK010000118">
    <property type="protein sequence ID" value="MCD7450170.1"/>
    <property type="molecule type" value="Genomic_DNA"/>
</dbReference>
<protein>
    <recommendedName>
        <fullName evidence="1">Crossover junction endonuclease MUS81</fullName>
        <ecNumber evidence="1">3.1.22.-</ecNumber>
    </recommendedName>
</protein>
<organism evidence="4 5">
    <name type="scientific">Datura stramonium</name>
    <name type="common">Jimsonweed</name>
    <name type="synonym">Common thornapple</name>
    <dbReference type="NCBI Taxonomy" id="4076"/>
    <lineage>
        <taxon>Eukaryota</taxon>
        <taxon>Viridiplantae</taxon>
        <taxon>Streptophyta</taxon>
        <taxon>Embryophyta</taxon>
        <taxon>Tracheophyta</taxon>
        <taxon>Spermatophyta</taxon>
        <taxon>Magnoliopsida</taxon>
        <taxon>eudicotyledons</taxon>
        <taxon>Gunneridae</taxon>
        <taxon>Pentapetalae</taxon>
        <taxon>asterids</taxon>
        <taxon>lamiids</taxon>
        <taxon>Solanales</taxon>
        <taxon>Solanaceae</taxon>
        <taxon>Solanoideae</taxon>
        <taxon>Datureae</taxon>
        <taxon>Datura</taxon>
    </lineage>
</organism>
<keyword evidence="1" id="KW-0227">DNA damage</keyword>
<keyword evidence="1" id="KW-0378">Hydrolase</keyword>
<reference evidence="4 5" key="1">
    <citation type="journal article" date="2021" name="BMC Genomics">
        <title>Datura genome reveals duplications of psychoactive alkaloid biosynthetic genes and high mutation rate following tissue culture.</title>
        <authorList>
            <person name="Rajewski A."/>
            <person name="Carter-House D."/>
            <person name="Stajich J."/>
            <person name="Litt A."/>
        </authorList>
    </citation>
    <scope>NUCLEOTIDE SEQUENCE [LARGE SCALE GENOMIC DNA]</scope>
    <source>
        <strain evidence="4">AR-01</strain>
    </source>
</reference>
<comment type="subunit">
    <text evidence="1">Interacts with EME1.</text>
</comment>
<evidence type="ECO:0000256" key="1">
    <source>
        <dbReference type="RuleBase" id="RU369042"/>
    </source>
</evidence>
<evidence type="ECO:0000259" key="3">
    <source>
        <dbReference type="Pfam" id="PF21136"/>
    </source>
</evidence>
<comment type="function">
    <text evidence="1">Interacts with EME1 to form a DNA structure-specific endonuclease with substrate preference for branched DNA structures with a 5'-end at the branch nick. Typical substrates include 3'-flap structures, D-loops, replication forks and nicked Holliday junctions. May be required in mitosis for the processing of stalled or collapsed replication fork intermediates. May be required in meiosis for the repair of meiosis-specific double strand breaks subsequent to single-end invasion (SEI).</text>
</comment>
<keyword evidence="5" id="KW-1185">Reference proteome</keyword>
<dbReference type="InterPro" id="IPR036388">
    <property type="entry name" value="WH-like_DNA-bd_sf"/>
</dbReference>
<keyword evidence="1 4" id="KW-0255">Endonuclease</keyword>
<dbReference type="Proteomes" id="UP000823775">
    <property type="component" value="Unassembled WGS sequence"/>
</dbReference>
<keyword evidence="1" id="KW-0234">DNA repair</keyword>
<evidence type="ECO:0000313" key="5">
    <source>
        <dbReference type="Proteomes" id="UP000823775"/>
    </source>
</evidence>
<dbReference type="PANTHER" id="PTHR13451">
    <property type="entry name" value="CLASS II CROSSOVER JUNCTION ENDONUCLEASE MUS81"/>
    <property type="match status" value="1"/>
</dbReference>
<comment type="similarity">
    <text evidence="1">Belongs to the XPF family.</text>
</comment>
<dbReference type="Pfam" id="PF21136">
    <property type="entry name" value="WHD_MUS81"/>
    <property type="match status" value="1"/>
</dbReference>
<keyword evidence="1" id="KW-0539">Nucleus</keyword>
<keyword evidence="1" id="KW-0479">Metal-binding</keyword>
<keyword evidence="1" id="KW-0540">Nuclease</keyword>
<keyword evidence="1" id="KW-0233">DNA recombination</keyword>
<feature type="domain" description="MUS81 winged helix" evidence="3">
    <location>
        <begin position="110"/>
        <end position="197"/>
    </location>
</feature>
<evidence type="ECO:0000256" key="2">
    <source>
        <dbReference type="SAM" id="MobiDB-lite"/>
    </source>
</evidence>
<evidence type="ECO:0000313" key="4">
    <source>
        <dbReference type="EMBL" id="MCD7450170.1"/>
    </source>
</evidence>
<feature type="region of interest" description="Disordered" evidence="2">
    <location>
        <begin position="145"/>
        <end position="165"/>
    </location>
</feature>
<dbReference type="GO" id="GO:0004519">
    <property type="term" value="F:endonuclease activity"/>
    <property type="evidence" value="ECO:0007669"/>
    <property type="project" value="UniProtKB-KW"/>
</dbReference>
<gene>
    <name evidence="4" type="primary">MUS81</name>
    <name evidence="4" type="ORF">HAX54_003951</name>
</gene>
<comment type="subcellular location">
    <subcellularLocation>
        <location evidence="1">Nucleus</location>
    </subcellularLocation>
</comment>
<name>A0ABS8RVX3_DATST</name>
<comment type="caution">
    <text evidence="4">The sequence shown here is derived from an EMBL/GenBank/DDBJ whole genome shotgun (WGS) entry which is preliminary data.</text>
</comment>
<dbReference type="EC" id="3.1.22.-" evidence="1"/>
<keyword evidence="1" id="KW-0460">Magnesium</keyword>
<proteinExistence type="inferred from homology"/>
<accession>A0ABS8RVX3</accession>
<dbReference type="Gene3D" id="1.10.10.10">
    <property type="entry name" value="Winged helix-like DNA-binding domain superfamily/Winged helix DNA-binding domain"/>
    <property type="match status" value="1"/>
</dbReference>
<feature type="region of interest" description="Disordered" evidence="2">
    <location>
        <begin position="83"/>
        <end position="107"/>
    </location>
</feature>
<dbReference type="InterPro" id="IPR033309">
    <property type="entry name" value="Mus81"/>
</dbReference>
<dbReference type="InterPro" id="IPR047417">
    <property type="entry name" value="WHD_MUS81"/>
</dbReference>
<sequence length="210" mass="23554">MENQKKVVCPENEELAAYIWNKKQEMAQTPKGISENISKTFQKAYTNLCNSKTPVKTLKEFSEIKGVGKWLLRLMKGFFEDDDRGASSSEETDDSTGKGKKNKGTKRYMPQRNSVAYALLITLYRSTTNGEKFMHKQELIDATEASGLSRAPVGPEKGKGKSGQFSSPRDWYSGWSCMAKLIRKGLVAKSSCPAKYACHVFDLCSFWNSC</sequence>
<dbReference type="CDD" id="cd21036">
    <property type="entry name" value="WH_MUS81"/>
    <property type="match status" value="1"/>
</dbReference>